<comment type="caution">
    <text evidence="7">The sequence shown here is derived from an EMBL/GenBank/DDBJ whole genome shotgun (WGS) entry which is preliminary data.</text>
</comment>
<feature type="domain" description="Major facilitator superfamily (MFS) profile" evidence="6">
    <location>
        <begin position="62"/>
        <end position="559"/>
    </location>
</feature>
<dbReference type="AlphaFoldDB" id="A0A8H7IY54"/>
<evidence type="ECO:0000313" key="8">
    <source>
        <dbReference type="Proteomes" id="UP000651452"/>
    </source>
</evidence>
<feature type="transmembrane region" description="Helical" evidence="5">
    <location>
        <begin position="420"/>
        <end position="443"/>
    </location>
</feature>
<feature type="transmembrane region" description="Helical" evidence="5">
    <location>
        <begin position="104"/>
        <end position="121"/>
    </location>
</feature>
<feature type="transmembrane region" description="Helical" evidence="5">
    <location>
        <begin position="293"/>
        <end position="311"/>
    </location>
</feature>
<organism evidence="7 8">
    <name type="scientific">Ascochyta lentis</name>
    <dbReference type="NCBI Taxonomy" id="205686"/>
    <lineage>
        <taxon>Eukaryota</taxon>
        <taxon>Fungi</taxon>
        <taxon>Dikarya</taxon>
        <taxon>Ascomycota</taxon>
        <taxon>Pezizomycotina</taxon>
        <taxon>Dothideomycetes</taxon>
        <taxon>Pleosporomycetidae</taxon>
        <taxon>Pleosporales</taxon>
        <taxon>Pleosporineae</taxon>
        <taxon>Didymellaceae</taxon>
        <taxon>Ascochyta</taxon>
    </lineage>
</organism>
<dbReference type="InterPro" id="IPR036259">
    <property type="entry name" value="MFS_trans_sf"/>
</dbReference>
<feature type="transmembrane region" description="Helical" evidence="5">
    <location>
        <begin position="56"/>
        <end position="75"/>
    </location>
</feature>
<keyword evidence="2 5" id="KW-0812">Transmembrane</keyword>
<dbReference type="PANTHER" id="PTHR23501:SF6">
    <property type="entry name" value="MULTIDRUG TRANSPORTER, PUTATIVE (AFU_ORTHOLOGUE AFUA_3G14560)-RELATED"/>
    <property type="match status" value="1"/>
</dbReference>
<dbReference type="PANTHER" id="PTHR23501">
    <property type="entry name" value="MAJOR FACILITATOR SUPERFAMILY"/>
    <property type="match status" value="1"/>
</dbReference>
<feature type="transmembrane region" description="Helical" evidence="5">
    <location>
        <begin position="393"/>
        <end position="414"/>
    </location>
</feature>
<keyword evidence="3 5" id="KW-1133">Transmembrane helix</keyword>
<feature type="transmembrane region" description="Helical" evidence="5">
    <location>
        <begin position="226"/>
        <end position="246"/>
    </location>
</feature>
<dbReference type="GO" id="GO:0000329">
    <property type="term" value="C:fungal-type vacuole membrane"/>
    <property type="evidence" value="ECO:0007669"/>
    <property type="project" value="TreeGrafter"/>
</dbReference>
<feature type="transmembrane region" description="Helical" evidence="5">
    <location>
        <begin position="332"/>
        <end position="354"/>
    </location>
</feature>
<dbReference type="Gene3D" id="1.20.1720.10">
    <property type="entry name" value="Multidrug resistance protein D"/>
    <property type="match status" value="1"/>
</dbReference>
<evidence type="ECO:0000313" key="7">
    <source>
        <dbReference type="EMBL" id="KAF9692186.1"/>
    </source>
</evidence>
<dbReference type="InterPro" id="IPR020846">
    <property type="entry name" value="MFS_dom"/>
</dbReference>
<evidence type="ECO:0000256" key="2">
    <source>
        <dbReference type="ARBA" id="ARBA00022692"/>
    </source>
</evidence>
<dbReference type="Gene3D" id="1.20.1250.20">
    <property type="entry name" value="MFS general substrate transporter like domains"/>
    <property type="match status" value="1"/>
</dbReference>
<evidence type="ECO:0000256" key="1">
    <source>
        <dbReference type="ARBA" id="ARBA00004141"/>
    </source>
</evidence>
<gene>
    <name evidence="7" type="ORF">EKO04_010060</name>
</gene>
<evidence type="ECO:0000259" key="6">
    <source>
        <dbReference type="PROSITE" id="PS50850"/>
    </source>
</evidence>
<feature type="transmembrane region" description="Helical" evidence="5">
    <location>
        <begin position="366"/>
        <end position="386"/>
    </location>
</feature>
<dbReference type="InterPro" id="IPR011701">
    <property type="entry name" value="MFS"/>
</dbReference>
<feature type="transmembrane region" description="Helical" evidence="5">
    <location>
        <begin position="133"/>
        <end position="152"/>
    </location>
</feature>
<evidence type="ECO:0000256" key="4">
    <source>
        <dbReference type="ARBA" id="ARBA00023136"/>
    </source>
</evidence>
<evidence type="ECO:0000256" key="3">
    <source>
        <dbReference type="ARBA" id="ARBA00022989"/>
    </source>
</evidence>
<proteinExistence type="predicted"/>
<dbReference type="EMBL" id="RZGK01000019">
    <property type="protein sequence ID" value="KAF9692186.1"/>
    <property type="molecule type" value="Genomic_DNA"/>
</dbReference>
<dbReference type="SUPFAM" id="SSF103473">
    <property type="entry name" value="MFS general substrate transporter"/>
    <property type="match status" value="1"/>
</dbReference>
<name>A0A8H7IY54_9PLEO</name>
<reference evidence="7" key="1">
    <citation type="submission" date="2018-12" db="EMBL/GenBank/DDBJ databases">
        <authorList>
            <person name="Syme R.A."/>
            <person name="Farfan-Caceres L."/>
            <person name="Lichtenzveig J."/>
        </authorList>
    </citation>
    <scope>NUCLEOTIDE SEQUENCE</scope>
    <source>
        <strain evidence="7">Al4</strain>
    </source>
</reference>
<dbReference type="Proteomes" id="UP000651452">
    <property type="component" value="Unassembled WGS sequence"/>
</dbReference>
<feature type="transmembrane region" description="Helical" evidence="5">
    <location>
        <begin position="455"/>
        <end position="480"/>
    </location>
</feature>
<comment type="subcellular location">
    <subcellularLocation>
        <location evidence="1">Membrane</location>
        <topology evidence="1">Multi-pass membrane protein</topology>
    </subcellularLocation>
</comment>
<sequence length="581" mass="61728">MPMRRDQYYRSVRERTPLLRRITEEPGALLRGSISSALEGLRHDEEAPLSKARGGFIVASIGLLIFLQGTVFFNLPSTTLTTNISVLTTTQSAIAADLDAFDKVTWLTSSYLIAMSSLAPLMGRLSQVFSARLCMFISTVIIAAGTLVVATANTFETFIVGRVITGTGASGIFIVASIITIQMTSPERRGLFIGLMNTGMTAGMSLGAVIAGALEPKIGWKPLFGVQAPLCLVAGIGLLLSIPTNYTSKGNTYVQYSLKQKLARIDYSGAILLVATIVLFLFGLSGPRILQEPLILSAFALPLFVLNEIYIAKDPVIPVTVMRSRGTLLTCLAAVGSMMARWAVLFYTPVYAIAVRNWAPAAAGSILIPTNAGFAAGGIIAGVFHIKREGSFYVHSVIAMALWPFTMVALALVSTPTSSWALYMLLVFLNGLITGAALNYTLVHLLHLTLPEVHPIIISVLATFRGFAGSFGSAIGGGLFGRVLHRSLVDGFADAGLEHRGDLVRRLLGSPALVGKLEGIEQTVAVGAYQDAIKALFFAATGLAVVVTFVQACTGWKSPVPKAEQEPEEVITGEEGVIGGT</sequence>
<keyword evidence="8" id="KW-1185">Reference proteome</keyword>
<evidence type="ECO:0000256" key="5">
    <source>
        <dbReference type="SAM" id="Phobius"/>
    </source>
</evidence>
<keyword evidence="4 5" id="KW-0472">Membrane</keyword>
<dbReference type="Pfam" id="PF07690">
    <property type="entry name" value="MFS_1"/>
    <property type="match status" value="1"/>
</dbReference>
<reference evidence="7" key="2">
    <citation type="submission" date="2020-09" db="EMBL/GenBank/DDBJ databases">
        <title>Reference genome assembly for Australian Ascochyta lentis isolate Al4.</title>
        <authorList>
            <person name="Lee R.C."/>
            <person name="Farfan-Caceres L.M."/>
            <person name="Debler J.W."/>
            <person name="Williams A.H."/>
            <person name="Henares B.M."/>
        </authorList>
    </citation>
    <scope>NUCLEOTIDE SEQUENCE</scope>
    <source>
        <strain evidence="7">Al4</strain>
    </source>
</reference>
<dbReference type="PROSITE" id="PS50850">
    <property type="entry name" value="MFS"/>
    <property type="match status" value="1"/>
</dbReference>
<accession>A0A8H7IY54</accession>
<protein>
    <recommendedName>
        <fullName evidence="6">Major facilitator superfamily (MFS) profile domain-containing protein</fullName>
    </recommendedName>
</protein>
<feature type="transmembrane region" description="Helical" evidence="5">
    <location>
        <begin position="267"/>
        <end position="287"/>
    </location>
</feature>
<feature type="transmembrane region" description="Helical" evidence="5">
    <location>
        <begin position="191"/>
        <end position="214"/>
    </location>
</feature>
<dbReference type="GO" id="GO:0015174">
    <property type="term" value="F:basic amino acid transmembrane transporter activity"/>
    <property type="evidence" value="ECO:0007669"/>
    <property type="project" value="TreeGrafter"/>
</dbReference>
<feature type="transmembrane region" description="Helical" evidence="5">
    <location>
        <begin position="158"/>
        <end position="179"/>
    </location>
</feature>
<dbReference type="OrthoDB" id="4160219at2759"/>